<dbReference type="Pfam" id="PF08732">
    <property type="entry name" value="HIM1"/>
    <property type="match status" value="1"/>
</dbReference>
<evidence type="ECO:0000313" key="2">
    <source>
        <dbReference type="Proteomes" id="UP000509704"/>
    </source>
</evidence>
<reference evidence="1 2" key="1">
    <citation type="submission" date="2020-07" db="EMBL/GenBank/DDBJ databases">
        <title>The yeast mating-type switching endonuclease HO is a domesticated member of an unorthodox homing genetic element family.</title>
        <authorList>
            <person name="Coughlan A.Y."/>
            <person name="Lombardi L."/>
            <person name="Braun-Galleani S."/>
            <person name="Martos A.R."/>
            <person name="Galeote V."/>
            <person name="Bigey F."/>
            <person name="Dequin S."/>
            <person name="Byrne K.P."/>
            <person name="Wolfe K.H."/>
        </authorList>
    </citation>
    <scope>NUCLEOTIDE SEQUENCE [LARGE SCALE GENOMIC DNA]</scope>
    <source>
        <strain evidence="1 2">NRRL Y-6702</strain>
    </source>
</reference>
<protein>
    <submittedName>
        <fullName evidence="1">Uncharacterized protein</fullName>
    </submittedName>
</protein>
<sequence>MITNSNLASVKEARFNDSFLFFGSTGLIGSMALENLLNVDLYLYNTQDLQRRVDGSAQNTRNFNFDKIVYCMNRRFNTTETPHKNEHIANNSRIQKKQITLGKETYFLRNSTSSSPPQSQSTNISLTNDALQENGVITVSSNIHTYGTSFIYRLSKRKHQLEFHSGGGKIVSIVFQFYHVEIVHPESSEWGDLMPLIFNGNHKLTPDNAKKSFFQGPLPSLEQISTMVCTLGSNANRARKSELSRSYVDYHLTFQLVKNFAVSNGKRLVIVTSFNNSVIRHIFPYFKTKSKLESDLQEKIVPELAHLTIVRPGPLIGTHPKPKTNEKTLVLRKSSYFPMQLLLCKKFCWDYKKSLLADINRIGLKTKASELIARAMYRKPGSWLLGYCIPASKTALVVSMRAIEPVTDHLAKSCEIITSEQLDYIV</sequence>
<dbReference type="GeneID" id="59235672"/>
<dbReference type="KEGG" id="zmk:HG535_0C03270"/>
<organism evidence="1 2">
    <name type="scientific">Zygotorulaspora mrakii</name>
    <name type="common">Zygosaccharomyces mrakii</name>
    <dbReference type="NCBI Taxonomy" id="42260"/>
    <lineage>
        <taxon>Eukaryota</taxon>
        <taxon>Fungi</taxon>
        <taxon>Dikarya</taxon>
        <taxon>Ascomycota</taxon>
        <taxon>Saccharomycotina</taxon>
        <taxon>Saccharomycetes</taxon>
        <taxon>Saccharomycetales</taxon>
        <taxon>Saccharomycetaceae</taxon>
        <taxon>Zygotorulaspora</taxon>
    </lineage>
</organism>
<dbReference type="AlphaFoldDB" id="A0A7H9B0S5"/>
<dbReference type="OrthoDB" id="4067292at2759"/>
<dbReference type="EMBL" id="CP058606">
    <property type="protein sequence ID" value="QLG71974.1"/>
    <property type="molecule type" value="Genomic_DNA"/>
</dbReference>
<name>A0A7H9B0S5_ZYGMR</name>
<dbReference type="RefSeq" id="XP_037143702.1">
    <property type="nucleotide sequence ID" value="XM_037287807.1"/>
</dbReference>
<dbReference type="Gene3D" id="3.40.50.720">
    <property type="entry name" value="NAD(P)-binding Rossmann-like Domain"/>
    <property type="match status" value="1"/>
</dbReference>
<keyword evidence="2" id="KW-1185">Reference proteome</keyword>
<dbReference type="InterPro" id="IPR036291">
    <property type="entry name" value="NAD(P)-bd_dom_sf"/>
</dbReference>
<dbReference type="InterPro" id="IPR014843">
    <property type="entry name" value="Him1/Fmp52"/>
</dbReference>
<proteinExistence type="predicted"/>
<accession>A0A7H9B0S5</accession>
<dbReference type="Proteomes" id="UP000509704">
    <property type="component" value="Chromosome 3"/>
</dbReference>
<evidence type="ECO:0000313" key="1">
    <source>
        <dbReference type="EMBL" id="QLG71974.1"/>
    </source>
</evidence>
<gene>
    <name evidence="1" type="ORF">HG535_0C03270</name>
</gene>
<dbReference type="SUPFAM" id="SSF51735">
    <property type="entry name" value="NAD(P)-binding Rossmann-fold domains"/>
    <property type="match status" value="1"/>
</dbReference>